<dbReference type="EMBL" id="CP036276">
    <property type="protein sequence ID" value="QDU47612.1"/>
    <property type="molecule type" value="Genomic_DNA"/>
</dbReference>
<sequence>MMKSIFARKGFSERRGVAAVEMALVAPLFMLLVLGIIEFGRYLMVGQLVVNAAREGTRMAISGYFTEEEVRTDVENFVTEAIGLEPEDVTIEIETASGETIFDADAKDLITIRVAVRFVDVTYLPMLGEGGGGEDDPFVGLRENHDDTKWISGVSSMRKE</sequence>
<dbReference type="KEGG" id="sdyn:Mal52_61470"/>
<organism evidence="2 3">
    <name type="scientific">Symmachiella dynata</name>
    <dbReference type="NCBI Taxonomy" id="2527995"/>
    <lineage>
        <taxon>Bacteria</taxon>
        <taxon>Pseudomonadati</taxon>
        <taxon>Planctomycetota</taxon>
        <taxon>Planctomycetia</taxon>
        <taxon>Planctomycetales</taxon>
        <taxon>Planctomycetaceae</taxon>
        <taxon>Symmachiella</taxon>
    </lineage>
</organism>
<protein>
    <submittedName>
        <fullName evidence="2">TadE-like protein</fullName>
    </submittedName>
</protein>
<feature type="domain" description="TadE-like" evidence="1">
    <location>
        <begin position="16"/>
        <end position="58"/>
    </location>
</feature>
<dbReference type="RefSeq" id="WP_145380410.1">
    <property type="nucleotide sequence ID" value="NZ_CAXBED010000177.1"/>
</dbReference>
<dbReference type="InterPro" id="IPR012495">
    <property type="entry name" value="TadE-like_dom"/>
</dbReference>
<dbReference type="Pfam" id="PF07811">
    <property type="entry name" value="TadE"/>
    <property type="match status" value="1"/>
</dbReference>
<dbReference type="Proteomes" id="UP000319383">
    <property type="component" value="Chromosome"/>
</dbReference>
<keyword evidence="3" id="KW-1185">Reference proteome</keyword>
<evidence type="ECO:0000259" key="1">
    <source>
        <dbReference type="Pfam" id="PF07811"/>
    </source>
</evidence>
<dbReference type="OrthoDB" id="278387at2"/>
<dbReference type="AlphaFoldDB" id="A0A517ZYP4"/>
<accession>A0A517ZYP4</accession>
<evidence type="ECO:0000313" key="3">
    <source>
        <dbReference type="Proteomes" id="UP000319383"/>
    </source>
</evidence>
<name>A0A517ZYP4_9PLAN</name>
<evidence type="ECO:0000313" key="2">
    <source>
        <dbReference type="EMBL" id="QDU47612.1"/>
    </source>
</evidence>
<gene>
    <name evidence="2" type="ORF">Mal52_61470</name>
</gene>
<reference evidence="2 3" key="1">
    <citation type="submission" date="2019-02" db="EMBL/GenBank/DDBJ databases">
        <title>Deep-cultivation of Planctomycetes and their phenomic and genomic characterization uncovers novel biology.</title>
        <authorList>
            <person name="Wiegand S."/>
            <person name="Jogler M."/>
            <person name="Boedeker C."/>
            <person name="Pinto D."/>
            <person name="Vollmers J."/>
            <person name="Rivas-Marin E."/>
            <person name="Kohn T."/>
            <person name="Peeters S.H."/>
            <person name="Heuer A."/>
            <person name="Rast P."/>
            <person name="Oberbeckmann S."/>
            <person name="Bunk B."/>
            <person name="Jeske O."/>
            <person name="Meyerdierks A."/>
            <person name="Storesund J.E."/>
            <person name="Kallscheuer N."/>
            <person name="Luecker S."/>
            <person name="Lage O.M."/>
            <person name="Pohl T."/>
            <person name="Merkel B.J."/>
            <person name="Hornburger P."/>
            <person name="Mueller R.-W."/>
            <person name="Bruemmer F."/>
            <person name="Labrenz M."/>
            <person name="Spormann A.M."/>
            <person name="Op den Camp H."/>
            <person name="Overmann J."/>
            <person name="Amann R."/>
            <person name="Jetten M.S.M."/>
            <person name="Mascher T."/>
            <person name="Medema M.H."/>
            <person name="Devos D.P."/>
            <person name="Kaster A.-K."/>
            <person name="Ovreas L."/>
            <person name="Rohde M."/>
            <person name="Galperin M.Y."/>
            <person name="Jogler C."/>
        </authorList>
    </citation>
    <scope>NUCLEOTIDE SEQUENCE [LARGE SCALE GENOMIC DNA]</scope>
    <source>
        <strain evidence="2 3">Mal52</strain>
    </source>
</reference>
<proteinExistence type="predicted"/>